<organism evidence="9 10">
    <name type="scientific">Oceanibaculum indicum</name>
    <dbReference type="NCBI Taxonomy" id="526216"/>
    <lineage>
        <taxon>Bacteria</taxon>
        <taxon>Pseudomonadati</taxon>
        <taxon>Pseudomonadota</taxon>
        <taxon>Alphaproteobacteria</taxon>
        <taxon>Rhodospirillales</taxon>
        <taxon>Oceanibaculaceae</taxon>
        <taxon>Oceanibaculum</taxon>
    </lineage>
</organism>
<dbReference type="Gene3D" id="3.50.50.60">
    <property type="entry name" value="FAD/NAD(P)-binding domain"/>
    <property type="match status" value="2"/>
</dbReference>
<feature type="domain" description="FAD-binding" evidence="8">
    <location>
        <begin position="7"/>
        <end position="351"/>
    </location>
</feature>
<dbReference type="GO" id="GO:0006744">
    <property type="term" value="P:ubiquinone biosynthetic process"/>
    <property type="evidence" value="ECO:0007669"/>
    <property type="project" value="UniProtKB-UniPathway"/>
</dbReference>
<comment type="similarity">
    <text evidence="3">Belongs to the UbiH/COQ6 family.</text>
</comment>
<evidence type="ECO:0000313" key="10">
    <source>
        <dbReference type="Proteomes" id="UP000277424"/>
    </source>
</evidence>
<dbReference type="InterPro" id="IPR051205">
    <property type="entry name" value="UbiH/COQ6_monooxygenase"/>
</dbReference>
<sequence>MGAQRIETDILIVGGGLVGLTLGRALALKGISSVAVDREPAEIQTDAAYDGRGSAIALGSKQLLDRIGLWSRIEPEAGPILDIRVSDGDSRLFLHYDHREVGDEPMGWIVENTVTRRALFDGLPEVPDLTLLAPCSVARLERGPDGVTAELTDGRIVTARLAVAADGRGSRLREEAGIKVTRWSYGQTGIVCSVSLERPHRNIAHERFLPTGPFALLPMSGIAGHAHRASIVWTERDDLVPHMMGLSDEAFSAEMNRRFGDYCGQLTLLGRRWAYPLSLLLAERMTDRRLALVGDSAHGIHPIAGQGLNLGLRDVEALVDLLAEAHGLGLDLGSAALLADYERSRRVDTMTLVAATDGLNRLFSNDIAPVRLARRLGLAAVNQVPPLKRLFMRHAMGTIGG</sequence>
<evidence type="ECO:0000256" key="3">
    <source>
        <dbReference type="ARBA" id="ARBA00005349"/>
    </source>
</evidence>
<dbReference type="InterPro" id="IPR036188">
    <property type="entry name" value="FAD/NAD-bd_sf"/>
</dbReference>
<dbReference type="PRINTS" id="PR00420">
    <property type="entry name" value="RNGMNOXGNASE"/>
</dbReference>
<dbReference type="PANTHER" id="PTHR43876:SF7">
    <property type="entry name" value="UBIQUINONE BIOSYNTHESIS MONOOXYGENASE COQ6, MITOCHONDRIAL"/>
    <property type="match status" value="1"/>
</dbReference>
<evidence type="ECO:0000256" key="5">
    <source>
        <dbReference type="ARBA" id="ARBA00022827"/>
    </source>
</evidence>
<protein>
    <submittedName>
        <fullName evidence="9">2-octaprenyl-6-methoxyphenol hydroxylase</fullName>
    </submittedName>
</protein>
<keyword evidence="6" id="KW-0560">Oxidoreductase</keyword>
<dbReference type="EMBL" id="RBIG01000003">
    <property type="protein sequence ID" value="RKQ68578.1"/>
    <property type="molecule type" value="Genomic_DNA"/>
</dbReference>
<comment type="caution">
    <text evidence="9">The sequence shown here is derived from an EMBL/GenBank/DDBJ whole genome shotgun (WGS) entry which is preliminary data.</text>
</comment>
<dbReference type="PROSITE" id="PS01304">
    <property type="entry name" value="UBIH"/>
    <property type="match status" value="1"/>
</dbReference>
<reference evidence="9 10" key="1">
    <citation type="submission" date="2018-10" db="EMBL/GenBank/DDBJ databases">
        <title>Comparative analysis of microorganisms from saline springs in Andes Mountain Range, Colombia.</title>
        <authorList>
            <person name="Rubin E."/>
        </authorList>
    </citation>
    <scope>NUCLEOTIDE SEQUENCE [LARGE SCALE GENOMIC DNA]</scope>
    <source>
        <strain evidence="9 10">USBA 36</strain>
    </source>
</reference>
<comment type="cofactor">
    <cofactor evidence="1">
        <name>FAD</name>
        <dbReference type="ChEBI" id="CHEBI:57692"/>
    </cofactor>
</comment>
<evidence type="ECO:0000256" key="4">
    <source>
        <dbReference type="ARBA" id="ARBA00022630"/>
    </source>
</evidence>
<dbReference type="Proteomes" id="UP000277424">
    <property type="component" value="Unassembled WGS sequence"/>
</dbReference>
<dbReference type="OrthoDB" id="9796623at2"/>
<keyword evidence="5" id="KW-0274">FAD</keyword>
<evidence type="ECO:0000256" key="1">
    <source>
        <dbReference type="ARBA" id="ARBA00001974"/>
    </source>
</evidence>
<dbReference type="PANTHER" id="PTHR43876">
    <property type="entry name" value="UBIQUINONE BIOSYNTHESIS MONOOXYGENASE COQ6, MITOCHONDRIAL"/>
    <property type="match status" value="1"/>
</dbReference>
<dbReference type="GO" id="GO:0071949">
    <property type="term" value="F:FAD binding"/>
    <property type="evidence" value="ECO:0007669"/>
    <property type="project" value="InterPro"/>
</dbReference>
<evidence type="ECO:0000259" key="8">
    <source>
        <dbReference type="Pfam" id="PF01494"/>
    </source>
</evidence>
<dbReference type="InterPro" id="IPR010971">
    <property type="entry name" value="UbiH/COQ6"/>
</dbReference>
<dbReference type="FunFam" id="3.50.50.60:FF:000021">
    <property type="entry name" value="Ubiquinone biosynthesis monooxygenase COQ6"/>
    <property type="match status" value="1"/>
</dbReference>
<dbReference type="GO" id="GO:0004497">
    <property type="term" value="F:monooxygenase activity"/>
    <property type="evidence" value="ECO:0007669"/>
    <property type="project" value="UniProtKB-KW"/>
</dbReference>
<dbReference type="AlphaFoldDB" id="A0A420WC73"/>
<gene>
    <name evidence="9" type="ORF">BCL74_3058</name>
</gene>
<dbReference type="Pfam" id="PF01494">
    <property type="entry name" value="FAD_binding_3"/>
    <property type="match status" value="1"/>
</dbReference>
<evidence type="ECO:0000256" key="7">
    <source>
        <dbReference type="ARBA" id="ARBA00023033"/>
    </source>
</evidence>
<accession>A0A420WC73</accession>
<dbReference type="InterPro" id="IPR002938">
    <property type="entry name" value="FAD-bd"/>
</dbReference>
<dbReference type="NCBIfam" id="TIGR01988">
    <property type="entry name" value="Ubi-OHases"/>
    <property type="match status" value="1"/>
</dbReference>
<evidence type="ECO:0000313" key="9">
    <source>
        <dbReference type="EMBL" id="RKQ68578.1"/>
    </source>
</evidence>
<dbReference type="UniPathway" id="UPA00232"/>
<proteinExistence type="inferred from homology"/>
<comment type="pathway">
    <text evidence="2">Cofactor biosynthesis; ubiquinone biosynthesis.</text>
</comment>
<name>A0A420WC73_9PROT</name>
<dbReference type="GO" id="GO:0016705">
    <property type="term" value="F:oxidoreductase activity, acting on paired donors, with incorporation or reduction of molecular oxygen"/>
    <property type="evidence" value="ECO:0007669"/>
    <property type="project" value="InterPro"/>
</dbReference>
<evidence type="ECO:0000256" key="2">
    <source>
        <dbReference type="ARBA" id="ARBA00004749"/>
    </source>
</evidence>
<dbReference type="InterPro" id="IPR018168">
    <property type="entry name" value="Ubi_Hdrlase_CS"/>
</dbReference>
<evidence type="ECO:0000256" key="6">
    <source>
        <dbReference type="ARBA" id="ARBA00023002"/>
    </source>
</evidence>
<keyword evidence="4" id="KW-0285">Flavoprotein</keyword>
<dbReference type="RefSeq" id="WP_121221280.1">
    <property type="nucleotide sequence ID" value="NZ_RBIG01000003.1"/>
</dbReference>
<keyword evidence="7" id="KW-0503">Monooxygenase</keyword>
<dbReference type="GO" id="GO:0110142">
    <property type="term" value="C:ubiquinone biosynthesis complex"/>
    <property type="evidence" value="ECO:0007669"/>
    <property type="project" value="UniProtKB-ARBA"/>
</dbReference>
<dbReference type="SUPFAM" id="SSF51905">
    <property type="entry name" value="FAD/NAD(P)-binding domain"/>
    <property type="match status" value="1"/>
</dbReference>